<accession>A0A6H2C1T6</accession>
<keyword evidence="1" id="KW-0808">Transferase</keyword>
<dbReference type="AlphaFoldDB" id="A0A6H2C1T6"/>
<gene>
    <name evidence="1" type="ORF">HGD76_15730</name>
</gene>
<organism evidence="1 2">
    <name type="scientific">Dolichospermum flos-aquae CCAP 1403/13F</name>
    <dbReference type="NCBI Taxonomy" id="315271"/>
    <lineage>
        <taxon>Bacteria</taxon>
        <taxon>Bacillati</taxon>
        <taxon>Cyanobacteriota</taxon>
        <taxon>Cyanophyceae</taxon>
        <taxon>Nostocales</taxon>
        <taxon>Aphanizomenonaceae</taxon>
        <taxon>Dolichospermum</taxon>
    </lineage>
</organism>
<protein>
    <submittedName>
        <fullName evidence="1">LynF/TruF/PatF family peptide O-prenyltransferase</fullName>
    </submittedName>
</protein>
<dbReference type="GO" id="GO:0016740">
    <property type="term" value="F:transferase activity"/>
    <property type="evidence" value="ECO:0007669"/>
    <property type="project" value="UniProtKB-KW"/>
</dbReference>
<evidence type="ECO:0000313" key="1">
    <source>
        <dbReference type="EMBL" id="QJB45403.1"/>
    </source>
</evidence>
<dbReference type="KEGG" id="dfs:HGD76_15730"/>
<dbReference type="InterPro" id="IPR031037">
    <property type="entry name" value="Preny_LynF_TruF"/>
</dbReference>
<sequence>MITYDNFVTDSEINLTHIGKHKQVFEIEDYLFPLGHFEKLVQGQKDAIIDCACKIDHDRLHAARFTLTWTKPDAKSQINAALNFFNAVAARVEVKLNYQLLHKFLGNNFDFSKVIKVLIGVDARREVKDSRLKLFIWIDNYLEKTETAISLCGNSPELRSILTNNNLLIGFDFSLNGSHEIEVYPTLSAEEFVRENVQIRLAKILPAKALEFLKVCHLLQIGFSQANESKILYFHPTDHNYFVDNLGNHLADRVHAYYRHQAVRALVVCIPESELIKSSIQKLNMYYNT</sequence>
<dbReference type="EMBL" id="CP051206">
    <property type="protein sequence ID" value="QJB45403.1"/>
    <property type="molecule type" value="Genomic_DNA"/>
</dbReference>
<dbReference type="Pfam" id="PF19156">
    <property type="entry name" value="DUF5838"/>
    <property type="match status" value="1"/>
</dbReference>
<dbReference type="RefSeq" id="WP_148760941.1">
    <property type="nucleotide sequence ID" value="NZ_CP051206.1"/>
</dbReference>
<reference evidence="1 2" key="1">
    <citation type="submission" date="2020-04" db="EMBL/GenBank/DDBJ databases">
        <title>Genome-Wide Identification of 5-Methylcytosine Sites in Bacterial Genomes By High-Throughput Sequencing of MspJI Restriction Fragments.</title>
        <authorList>
            <person name="Wu V."/>
        </authorList>
    </citation>
    <scope>NUCLEOTIDE SEQUENCE [LARGE SCALE GENOMIC DNA]</scope>
    <source>
        <strain evidence="1 2">CCAP 1403/13f</strain>
    </source>
</reference>
<dbReference type="NCBIfam" id="TIGR04445">
    <property type="entry name" value="preny_LynF_TruF"/>
    <property type="match status" value="1"/>
</dbReference>
<proteinExistence type="predicted"/>
<evidence type="ECO:0000313" key="2">
    <source>
        <dbReference type="Proteomes" id="UP000502433"/>
    </source>
</evidence>
<reference evidence="1 2" key="2">
    <citation type="submission" date="2020-04" db="EMBL/GenBank/DDBJ databases">
        <authorList>
            <person name="Fomenkov A."/>
            <person name="Anton B.P."/>
            <person name="Roberts R.J."/>
        </authorList>
    </citation>
    <scope>NUCLEOTIDE SEQUENCE [LARGE SCALE GENOMIC DNA]</scope>
    <source>
        <strain evidence="1 2">CCAP 1403/13f</strain>
    </source>
</reference>
<dbReference type="Proteomes" id="UP000502433">
    <property type="component" value="Chromosome"/>
</dbReference>
<name>A0A6H2C1T6_DOLFA</name>